<dbReference type="PROSITE" id="PS51186">
    <property type="entry name" value="GNAT"/>
    <property type="match status" value="1"/>
</dbReference>
<dbReference type="Gene3D" id="3.40.630.30">
    <property type="match status" value="1"/>
</dbReference>
<feature type="domain" description="N-acetyltransferase" evidence="1">
    <location>
        <begin position="1"/>
        <end position="145"/>
    </location>
</feature>
<accession>A0ABS2H368</accession>
<dbReference type="EMBL" id="JADCNN020000004">
    <property type="protein sequence ID" value="MBM6995251.1"/>
    <property type="molecule type" value="Genomic_DNA"/>
</dbReference>
<proteinExistence type="predicted"/>
<dbReference type="InterPro" id="IPR016181">
    <property type="entry name" value="Acyl_CoA_acyltransferase"/>
</dbReference>
<gene>
    <name evidence="2" type="ORF">IM700_006195</name>
</gene>
<comment type="caution">
    <text evidence="2">The sequence shown here is derived from an EMBL/GenBank/DDBJ whole genome shotgun (WGS) entry which is preliminary data.</text>
</comment>
<evidence type="ECO:0000313" key="3">
    <source>
        <dbReference type="Proteomes" id="UP001516620"/>
    </source>
</evidence>
<dbReference type="Proteomes" id="UP001516620">
    <property type="component" value="Unassembled WGS sequence"/>
</dbReference>
<dbReference type="SUPFAM" id="SSF55729">
    <property type="entry name" value="Acyl-CoA N-acyltransferases (Nat)"/>
    <property type="match status" value="1"/>
</dbReference>
<sequence length="168" mass="19814">MNVFERVYEIMSASFPEIEYRTQFGQKELLRHPEYRLITESDEKGQIIAFLAVWEFPIFRFIEHFAVDASMRGGGIGNRLMSHYLGESDQLTVLEVELPEELISCRRIRFYERLGFHLNEYPYVQPPLRVGGQDLPLKIMSYPKPLTEQEFLACKSLLYDKVYRIPNI</sequence>
<dbReference type="Pfam" id="PF00583">
    <property type="entry name" value="Acetyltransf_1"/>
    <property type="match status" value="1"/>
</dbReference>
<name>A0ABS2H368_9BACL</name>
<keyword evidence="3" id="KW-1185">Reference proteome</keyword>
<evidence type="ECO:0000259" key="1">
    <source>
        <dbReference type="PROSITE" id="PS51186"/>
    </source>
</evidence>
<protein>
    <submittedName>
        <fullName evidence="2">GNAT family N-acetyltransferase</fullName>
    </submittedName>
</protein>
<dbReference type="CDD" id="cd04301">
    <property type="entry name" value="NAT_SF"/>
    <property type="match status" value="1"/>
</dbReference>
<evidence type="ECO:0000313" key="2">
    <source>
        <dbReference type="EMBL" id="MBM6995251.1"/>
    </source>
</evidence>
<organism evidence="2 3">
    <name type="scientific">Paenibacillus rhizolycopersici</name>
    <dbReference type="NCBI Taxonomy" id="2780073"/>
    <lineage>
        <taxon>Bacteria</taxon>
        <taxon>Bacillati</taxon>
        <taxon>Bacillota</taxon>
        <taxon>Bacilli</taxon>
        <taxon>Bacillales</taxon>
        <taxon>Paenibacillaceae</taxon>
        <taxon>Paenibacillus</taxon>
    </lineage>
</organism>
<dbReference type="InterPro" id="IPR000182">
    <property type="entry name" value="GNAT_dom"/>
</dbReference>
<dbReference type="RefSeq" id="WP_193415082.1">
    <property type="nucleotide sequence ID" value="NZ_JADCNN020000004.1"/>
</dbReference>
<reference evidence="2 3" key="1">
    <citation type="submission" date="2021-01" db="EMBL/GenBank/DDBJ databases">
        <title>Paenibacillus sp.nov. isolated from the rhizosphere soil of tomato plant.</title>
        <authorList>
            <person name="Thin K.K."/>
            <person name="Zhang X."/>
            <person name="He S."/>
        </authorList>
    </citation>
    <scope>NUCLEOTIDE SEQUENCE [LARGE SCALE GENOMIC DNA]</scope>
    <source>
        <strain evidence="2 3">DXFW5</strain>
    </source>
</reference>